<proteinExistence type="predicted"/>
<dbReference type="KEGG" id="cfus:CYFUS_001217"/>
<accession>A0A250IWZ5</accession>
<dbReference type="PROSITE" id="PS51677">
    <property type="entry name" value="NODB"/>
    <property type="match status" value="1"/>
</dbReference>
<dbReference type="GO" id="GO:0005576">
    <property type="term" value="C:extracellular region"/>
    <property type="evidence" value="ECO:0007669"/>
    <property type="project" value="UniProtKB-SubCell"/>
</dbReference>
<evidence type="ECO:0000259" key="3">
    <source>
        <dbReference type="PROSITE" id="PS51677"/>
    </source>
</evidence>
<evidence type="ECO:0000313" key="4">
    <source>
        <dbReference type="EMBL" id="ATB35803.1"/>
    </source>
</evidence>
<dbReference type="PANTHER" id="PTHR34216">
    <property type="match status" value="1"/>
</dbReference>
<dbReference type="GO" id="GO:0005975">
    <property type="term" value="P:carbohydrate metabolic process"/>
    <property type="evidence" value="ECO:0007669"/>
    <property type="project" value="InterPro"/>
</dbReference>
<organism evidence="4 5">
    <name type="scientific">Cystobacter fuscus</name>
    <dbReference type="NCBI Taxonomy" id="43"/>
    <lineage>
        <taxon>Bacteria</taxon>
        <taxon>Pseudomonadati</taxon>
        <taxon>Myxococcota</taxon>
        <taxon>Myxococcia</taxon>
        <taxon>Myxococcales</taxon>
        <taxon>Cystobacterineae</taxon>
        <taxon>Archangiaceae</taxon>
        <taxon>Cystobacter</taxon>
    </lineage>
</organism>
<dbReference type="Pfam" id="PF01522">
    <property type="entry name" value="Polysacc_deac_1"/>
    <property type="match status" value="2"/>
</dbReference>
<protein>
    <recommendedName>
        <fullName evidence="3">NodB homology domain-containing protein</fullName>
    </recommendedName>
</protein>
<dbReference type="InterPro" id="IPR002509">
    <property type="entry name" value="NODB_dom"/>
</dbReference>
<evidence type="ECO:0000313" key="5">
    <source>
        <dbReference type="Proteomes" id="UP000217257"/>
    </source>
</evidence>
<dbReference type="CDD" id="cd10918">
    <property type="entry name" value="CE4_NodB_like_5s_6s"/>
    <property type="match status" value="1"/>
</dbReference>
<name>A0A250IWZ5_9BACT</name>
<dbReference type="PANTHER" id="PTHR34216:SF3">
    <property type="entry name" value="POLY-BETA-1,6-N-ACETYL-D-GLUCOSAMINE N-DEACETYLASE"/>
    <property type="match status" value="1"/>
</dbReference>
<evidence type="ECO:0000256" key="2">
    <source>
        <dbReference type="ARBA" id="ARBA00022729"/>
    </source>
</evidence>
<dbReference type="Gene3D" id="3.20.20.370">
    <property type="entry name" value="Glycoside hydrolase/deacetylase"/>
    <property type="match status" value="1"/>
</dbReference>
<dbReference type="EMBL" id="CP022098">
    <property type="protein sequence ID" value="ATB35803.1"/>
    <property type="molecule type" value="Genomic_DNA"/>
</dbReference>
<keyword evidence="2" id="KW-0732">Signal</keyword>
<feature type="domain" description="NodB homology" evidence="3">
    <location>
        <begin position="63"/>
        <end position="302"/>
    </location>
</feature>
<reference evidence="4 5" key="1">
    <citation type="submission" date="2017-06" db="EMBL/GenBank/DDBJ databases">
        <title>Sequencing and comparative analysis of myxobacterial genomes.</title>
        <authorList>
            <person name="Rupp O."/>
            <person name="Goesmann A."/>
            <person name="Sogaard-Andersen L."/>
        </authorList>
    </citation>
    <scope>NUCLEOTIDE SEQUENCE [LARGE SCALE GENOMIC DNA]</scope>
    <source>
        <strain evidence="4 5">DSM 52655</strain>
    </source>
</reference>
<dbReference type="SUPFAM" id="SSF88713">
    <property type="entry name" value="Glycoside hydrolase/deacetylase"/>
    <property type="match status" value="1"/>
</dbReference>
<dbReference type="GO" id="GO:0016810">
    <property type="term" value="F:hydrolase activity, acting on carbon-nitrogen (but not peptide) bonds"/>
    <property type="evidence" value="ECO:0007669"/>
    <property type="project" value="InterPro"/>
</dbReference>
<dbReference type="InterPro" id="IPR011330">
    <property type="entry name" value="Glyco_hydro/deAcase_b/a-brl"/>
</dbReference>
<comment type="subcellular location">
    <subcellularLocation>
        <location evidence="1">Secreted</location>
    </subcellularLocation>
</comment>
<dbReference type="Proteomes" id="UP000217257">
    <property type="component" value="Chromosome"/>
</dbReference>
<dbReference type="InterPro" id="IPR051398">
    <property type="entry name" value="Polysacch_Deacetylase"/>
</dbReference>
<gene>
    <name evidence="4" type="ORF">CYFUS_001217</name>
</gene>
<dbReference type="AlphaFoldDB" id="A0A250IWZ5"/>
<evidence type="ECO:0000256" key="1">
    <source>
        <dbReference type="ARBA" id="ARBA00004613"/>
    </source>
</evidence>
<sequence length="302" mass="33586">MTRLLMLHRVIPDQVTAFGRPSCYRLRGTALTLEELDRVLEAGPFRSLDEVTGALEANEPPPPGLVLTFDDGYREWIDQVAPRLEERRIPATFFVCPAFLASASQSHPVDVFYWLLDHARHPCFTLRLPDDIWFQGSLESDEGKNSLVRGSLKQFVVKGPREEVREVLARLAEALGVALPDELPRVLHPSEREVEALARAGHGLGGHGLSHRHLTEMEVEAAALEINTSLEWVVRLSGQRTAPFAYPDGNFDQRVAHLVEGAGATCALTCRPGQVMRESPRFQLPREFTTPRHPLVQPAGAS</sequence>
<dbReference type="RefSeq" id="WP_095984377.1">
    <property type="nucleotide sequence ID" value="NZ_CP022098.1"/>
</dbReference>